<gene>
    <name evidence="1" type="ORF">H6G24_31555</name>
</gene>
<organism evidence="1 2">
    <name type="scientific">Calothrix parietina FACHB-288</name>
    <dbReference type="NCBI Taxonomy" id="2692896"/>
    <lineage>
        <taxon>Bacteria</taxon>
        <taxon>Bacillati</taxon>
        <taxon>Cyanobacteriota</taxon>
        <taxon>Cyanophyceae</taxon>
        <taxon>Nostocales</taxon>
        <taxon>Calotrichaceae</taxon>
        <taxon>Calothrix</taxon>
    </lineage>
</organism>
<reference evidence="1 2" key="1">
    <citation type="journal article" date="2020" name="ISME J.">
        <title>Comparative genomics reveals insights into cyanobacterial evolution and habitat adaptation.</title>
        <authorList>
            <person name="Chen M.Y."/>
            <person name="Teng W.K."/>
            <person name="Zhao L."/>
            <person name="Hu C.X."/>
            <person name="Zhou Y.K."/>
            <person name="Han B.P."/>
            <person name="Song L.R."/>
            <person name="Shu W.S."/>
        </authorList>
    </citation>
    <scope>NUCLEOTIDE SEQUENCE [LARGE SCALE GENOMIC DNA]</scope>
    <source>
        <strain evidence="1 2">FACHB-288</strain>
    </source>
</reference>
<comment type="caution">
    <text evidence="1">The sequence shown here is derived from an EMBL/GenBank/DDBJ whole genome shotgun (WGS) entry which is preliminary data.</text>
</comment>
<dbReference type="EMBL" id="JACJQH010000072">
    <property type="protein sequence ID" value="MBD2199956.1"/>
    <property type="molecule type" value="Genomic_DNA"/>
</dbReference>
<evidence type="ECO:0000313" key="2">
    <source>
        <dbReference type="Proteomes" id="UP000658514"/>
    </source>
</evidence>
<sequence>MSKKERRFKAVSSLDDVEIIIQEPCQVRWADMEGDNDVRKCHYCQLNVYNFLSKSPHEILNLINLHEGKLCAQFFARYDGTMTMESCQEKQKNNGIARGKIRVIRRL</sequence>
<proteinExistence type="predicted"/>
<evidence type="ECO:0000313" key="1">
    <source>
        <dbReference type="EMBL" id="MBD2199956.1"/>
    </source>
</evidence>
<protein>
    <submittedName>
        <fullName evidence="1">Uncharacterized protein</fullName>
    </submittedName>
</protein>
<name>A0ABR8AIT4_9CYAN</name>
<keyword evidence="2" id="KW-1185">Reference proteome</keyword>
<dbReference type="Proteomes" id="UP000658514">
    <property type="component" value="Unassembled WGS sequence"/>
</dbReference>
<accession>A0ABR8AIT4</accession>
<dbReference type="RefSeq" id="WP_190550203.1">
    <property type="nucleotide sequence ID" value="NZ_CAWPNO010000109.1"/>
</dbReference>